<evidence type="ECO:0000313" key="1">
    <source>
        <dbReference type="EMBL" id="KKK76804.1"/>
    </source>
</evidence>
<protein>
    <submittedName>
        <fullName evidence="1">Uncharacterized protein</fullName>
    </submittedName>
</protein>
<sequence length="34" mass="3943">LGKVNVARVDGAVASMTQEQLEWERDRAEGEWRR</sequence>
<dbReference type="AlphaFoldDB" id="A0A0F9AE87"/>
<organism evidence="1">
    <name type="scientific">marine sediment metagenome</name>
    <dbReference type="NCBI Taxonomy" id="412755"/>
    <lineage>
        <taxon>unclassified sequences</taxon>
        <taxon>metagenomes</taxon>
        <taxon>ecological metagenomes</taxon>
    </lineage>
</organism>
<dbReference type="EMBL" id="LAZR01055248">
    <property type="protein sequence ID" value="KKK76804.1"/>
    <property type="molecule type" value="Genomic_DNA"/>
</dbReference>
<reference evidence="1" key="1">
    <citation type="journal article" date="2015" name="Nature">
        <title>Complex archaea that bridge the gap between prokaryotes and eukaryotes.</title>
        <authorList>
            <person name="Spang A."/>
            <person name="Saw J.H."/>
            <person name="Jorgensen S.L."/>
            <person name="Zaremba-Niedzwiedzka K."/>
            <person name="Martijn J."/>
            <person name="Lind A.E."/>
            <person name="van Eijk R."/>
            <person name="Schleper C."/>
            <person name="Guy L."/>
            <person name="Ettema T.J."/>
        </authorList>
    </citation>
    <scope>NUCLEOTIDE SEQUENCE</scope>
</reference>
<gene>
    <name evidence="1" type="ORF">LCGC14_2859940</name>
</gene>
<proteinExistence type="predicted"/>
<feature type="non-terminal residue" evidence="1">
    <location>
        <position position="1"/>
    </location>
</feature>
<comment type="caution">
    <text evidence="1">The sequence shown here is derived from an EMBL/GenBank/DDBJ whole genome shotgun (WGS) entry which is preliminary data.</text>
</comment>
<accession>A0A0F9AE87</accession>
<name>A0A0F9AE87_9ZZZZ</name>